<dbReference type="PANTHER" id="PTHR10605">
    <property type="entry name" value="HEPARAN SULFATE SULFOTRANSFERASE"/>
    <property type="match status" value="1"/>
</dbReference>
<dbReference type="Proteomes" id="UP000661507">
    <property type="component" value="Unassembled WGS sequence"/>
</dbReference>
<reference evidence="3" key="1">
    <citation type="journal article" date="2014" name="Int. J. Syst. Evol. Microbiol.">
        <title>Complete genome sequence of Corynebacterium casei LMG S-19264T (=DSM 44701T), isolated from a smear-ripened cheese.</title>
        <authorList>
            <consortium name="US DOE Joint Genome Institute (JGI-PGF)"/>
            <person name="Walter F."/>
            <person name="Albersmeier A."/>
            <person name="Kalinowski J."/>
            <person name="Ruckert C."/>
        </authorList>
    </citation>
    <scope>NUCLEOTIDE SEQUENCE</scope>
    <source>
        <strain evidence="3">CGMCC 1.3617</strain>
    </source>
</reference>
<dbReference type="SUPFAM" id="SSF52540">
    <property type="entry name" value="P-loop containing nucleoside triphosphate hydrolases"/>
    <property type="match status" value="1"/>
</dbReference>
<evidence type="ECO:0000313" key="4">
    <source>
        <dbReference type="Proteomes" id="UP000661507"/>
    </source>
</evidence>
<dbReference type="RefSeq" id="WP_188969924.1">
    <property type="nucleotide sequence ID" value="NZ_BMKW01000010.1"/>
</dbReference>
<accession>A0A917KSZ3</accession>
<feature type="region of interest" description="Disordered" evidence="2">
    <location>
        <begin position="1"/>
        <end position="23"/>
    </location>
</feature>
<protein>
    <recommendedName>
        <fullName evidence="5">Sulfotransferase</fullName>
    </recommendedName>
</protein>
<organism evidence="3 4">
    <name type="scientific">Neoroseomonas lacus</name>
    <dbReference type="NCBI Taxonomy" id="287609"/>
    <lineage>
        <taxon>Bacteria</taxon>
        <taxon>Pseudomonadati</taxon>
        <taxon>Pseudomonadota</taxon>
        <taxon>Alphaproteobacteria</taxon>
        <taxon>Acetobacterales</taxon>
        <taxon>Acetobacteraceae</taxon>
        <taxon>Neoroseomonas</taxon>
    </lineage>
</organism>
<evidence type="ECO:0008006" key="5">
    <source>
        <dbReference type="Google" id="ProtNLM"/>
    </source>
</evidence>
<keyword evidence="4" id="KW-1185">Reference proteome</keyword>
<evidence type="ECO:0000313" key="3">
    <source>
        <dbReference type="EMBL" id="GGJ28536.1"/>
    </source>
</evidence>
<evidence type="ECO:0000256" key="1">
    <source>
        <dbReference type="ARBA" id="ARBA00022679"/>
    </source>
</evidence>
<evidence type="ECO:0000256" key="2">
    <source>
        <dbReference type="SAM" id="MobiDB-lite"/>
    </source>
</evidence>
<name>A0A917KSZ3_9PROT</name>
<dbReference type="Pfam" id="PF13469">
    <property type="entry name" value="Sulfotransfer_3"/>
    <property type="match status" value="1"/>
</dbReference>
<dbReference type="InterPro" id="IPR037359">
    <property type="entry name" value="NST/OST"/>
</dbReference>
<dbReference type="GO" id="GO:0008146">
    <property type="term" value="F:sulfotransferase activity"/>
    <property type="evidence" value="ECO:0007669"/>
    <property type="project" value="InterPro"/>
</dbReference>
<comment type="caution">
    <text evidence="3">The sequence shown here is derived from an EMBL/GenBank/DDBJ whole genome shotgun (WGS) entry which is preliminary data.</text>
</comment>
<gene>
    <name evidence="3" type="ORF">GCM10011320_39800</name>
</gene>
<reference evidence="3" key="2">
    <citation type="submission" date="2020-09" db="EMBL/GenBank/DDBJ databases">
        <authorList>
            <person name="Sun Q."/>
            <person name="Zhou Y."/>
        </authorList>
    </citation>
    <scope>NUCLEOTIDE SEQUENCE</scope>
    <source>
        <strain evidence="3">CGMCC 1.3617</strain>
    </source>
</reference>
<sequence length="317" mass="35276">MLEKIAQNEAAGTATRDRRSPHYAPLQTARAARPDFLCIGAQKAGTTWLYANLRSHPDILMPPVKEVAYFSSIYVPGWAKADADHRAFQVAQARRHWTAPDRDGAKGPRPDVRARMLASLDALAQEPMDDAAYATLFEGCSVDQICGEISPQYCVLPREGIRHALSMNPNLKVVALLRHPVARAMSHIAMLCGKGPTAERMKEIALSNWWNGVSWYSDYGTWLVRWKGMLPPGQLHIDYNGLIRDDPMGVLRRVSDFLGLPFSEAYFPKARERVFEGGKPEGNTDEVRAIVAEKLAPLLQDLRERLPAVAEALDLHG</sequence>
<dbReference type="AlphaFoldDB" id="A0A917KSZ3"/>
<dbReference type="InterPro" id="IPR027417">
    <property type="entry name" value="P-loop_NTPase"/>
</dbReference>
<dbReference type="Gene3D" id="3.40.50.300">
    <property type="entry name" value="P-loop containing nucleotide triphosphate hydrolases"/>
    <property type="match status" value="1"/>
</dbReference>
<proteinExistence type="predicted"/>
<dbReference type="EMBL" id="BMKW01000010">
    <property type="protein sequence ID" value="GGJ28536.1"/>
    <property type="molecule type" value="Genomic_DNA"/>
</dbReference>
<keyword evidence="1" id="KW-0808">Transferase</keyword>
<dbReference type="PANTHER" id="PTHR10605:SF56">
    <property type="entry name" value="BIFUNCTIONAL HEPARAN SULFATE N-DEACETYLASE_N-SULFOTRANSFERASE"/>
    <property type="match status" value="1"/>
</dbReference>